<dbReference type="PANTHER" id="PTHR12732:SF0">
    <property type="entry name" value="PCI DOMAIN-CONTAINING PROTEIN 2"/>
    <property type="match status" value="1"/>
</dbReference>
<gene>
    <name evidence="3" type="ORF">BZA70DRAFT_310803</name>
</gene>
<evidence type="ECO:0000256" key="1">
    <source>
        <dbReference type="ARBA" id="ARBA00025771"/>
    </source>
</evidence>
<dbReference type="SMART" id="SM00753">
    <property type="entry name" value="PAM"/>
    <property type="match status" value="1"/>
</dbReference>
<proteinExistence type="inferred from homology"/>
<sequence>MTMSLEAYLAKLNRAVKTRSGHDLALLVSKDNKDLLSAVRNFSSFSAASDISTVAHSTVKNKDWAAIASGSCLVAYLYEIERDPVLAYREQNTLTQLFNRVVEKNDNWILPVLYTITQQLRHIAVEADTILQNQSNSQNSSTEKQERKLEEAARTINRSLTVCLNDRNSPLESSRKQGIYFVLSVLFKVYFKLGVLSLAKSALRVLNSSSAAGDVPPLETYPKAHVVTFRYYVGILAFVEEDYEKAEEHLSAALNLCHRKSIRNQQRILLYLIPTHLLLRRQFPQAGVWTQFPDLARLYQPLFAAVRRGDLRAYESHLAAREATLIKRRLYLTLLKTRSAIVRPRFFEMVYRAKDRNSRMPVATFREGLHAIGIDVDDEQVECWCAVMIYQGQMKGYISREKGIVVLSNTDPFPKRR</sequence>
<comment type="caution">
    <text evidence="3">The sequence shown here is derived from an EMBL/GenBank/DDBJ whole genome shotgun (WGS) entry which is preliminary data.</text>
</comment>
<protein>
    <recommendedName>
        <fullName evidence="2">PCI domain-containing protein</fullName>
    </recommendedName>
</protein>
<comment type="similarity">
    <text evidence="1">Belongs to the CSN12 family.</text>
</comment>
<dbReference type="PROSITE" id="PS50250">
    <property type="entry name" value="PCI"/>
    <property type="match status" value="1"/>
</dbReference>
<dbReference type="InterPro" id="IPR045114">
    <property type="entry name" value="Csn12-like"/>
</dbReference>
<evidence type="ECO:0000313" key="3">
    <source>
        <dbReference type="EMBL" id="KAK7204927.1"/>
    </source>
</evidence>
<organism evidence="3 4">
    <name type="scientific">Myxozyma melibiosi</name>
    <dbReference type="NCBI Taxonomy" id="54550"/>
    <lineage>
        <taxon>Eukaryota</taxon>
        <taxon>Fungi</taxon>
        <taxon>Dikarya</taxon>
        <taxon>Ascomycota</taxon>
        <taxon>Saccharomycotina</taxon>
        <taxon>Lipomycetes</taxon>
        <taxon>Lipomycetales</taxon>
        <taxon>Lipomycetaceae</taxon>
        <taxon>Myxozyma</taxon>
    </lineage>
</organism>
<dbReference type="InterPro" id="IPR036388">
    <property type="entry name" value="WH-like_DNA-bd_sf"/>
</dbReference>
<accession>A0ABR1F539</accession>
<reference evidence="3 4" key="1">
    <citation type="submission" date="2024-03" db="EMBL/GenBank/DDBJ databases">
        <title>Genome-scale model development and genomic sequencing of the oleaginous clade Lipomyces.</title>
        <authorList>
            <consortium name="Lawrence Berkeley National Laboratory"/>
            <person name="Czajka J.J."/>
            <person name="Han Y."/>
            <person name="Kim J."/>
            <person name="Mondo S.J."/>
            <person name="Hofstad B.A."/>
            <person name="Robles A."/>
            <person name="Haridas S."/>
            <person name="Riley R."/>
            <person name="LaButti K."/>
            <person name="Pangilinan J."/>
            <person name="Andreopoulos W."/>
            <person name="Lipzen A."/>
            <person name="Yan J."/>
            <person name="Wang M."/>
            <person name="Ng V."/>
            <person name="Grigoriev I.V."/>
            <person name="Spatafora J.W."/>
            <person name="Magnuson J.K."/>
            <person name="Baker S.E."/>
            <person name="Pomraning K.R."/>
        </authorList>
    </citation>
    <scope>NUCLEOTIDE SEQUENCE [LARGE SCALE GENOMIC DNA]</scope>
    <source>
        <strain evidence="3 4">Phaff 52-87</strain>
    </source>
</reference>
<dbReference type="PANTHER" id="PTHR12732">
    <property type="entry name" value="UNCHARACTERIZED PROTEASOME COMPONENT REGION PCI-CONTAINING"/>
    <property type="match status" value="1"/>
</dbReference>
<evidence type="ECO:0000313" key="4">
    <source>
        <dbReference type="Proteomes" id="UP001498771"/>
    </source>
</evidence>
<name>A0ABR1F539_9ASCO</name>
<dbReference type="InterPro" id="IPR000717">
    <property type="entry name" value="PCI_dom"/>
</dbReference>
<feature type="domain" description="PCI" evidence="2">
    <location>
        <begin position="227"/>
        <end position="412"/>
    </location>
</feature>
<dbReference type="RefSeq" id="XP_064767960.1">
    <property type="nucleotide sequence ID" value="XM_064914933.1"/>
</dbReference>
<dbReference type="EMBL" id="JBBJBU010000006">
    <property type="protein sequence ID" value="KAK7204927.1"/>
    <property type="molecule type" value="Genomic_DNA"/>
</dbReference>
<dbReference type="Pfam" id="PF01399">
    <property type="entry name" value="PCI"/>
    <property type="match status" value="1"/>
</dbReference>
<keyword evidence="4" id="KW-1185">Reference proteome</keyword>
<dbReference type="GeneID" id="90040445"/>
<dbReference type="Gene3D" id="1.10.10.10">
    <property type="entry name" value="Winged helix-like DNA-binding domain superfamily/Winged helix DNA-binding domain"/>
    <property type="match status" value="1"/>
</dbReference>
<dbReference type="Proteomes" id="UP001498771">
    <property type="component" value="Unassembled WGS sequence"/>
</dbReference>
<evidence type="ECO:0000259" key="2">
    <source>
        <dbReference type="PROSITE" id="PS50250"/>
    </source>
</evidence>